<organism evidence="2 3">
    <name type="scientific">Pseudoalteromonas aurantia 208</name>
    <dbReference type="NCBI Taxonomy" id="1314867"/>
    <lineage>
        <taxon>Bacteria</taxon>
        <taxon>Pseudomonadati</taxon>
        <taxon>Pseudomonadota</taxon>
        <taxon>Gammaproteobacteria</taxon>
        <taxon>Alteromonadales</taxon>
        <taxon>Pseudoalteromonadaceae</taxon>
        <taxon>Pseudoalteromonas</taxon>
    </lineage>
</organism>
<evidence type="ECO:0000256" key="1">
    <source>
        <dbReference type="SAM" id="Phobius"/>
    </source>
</evidence>
<reference evidence="2 3" key="1">
    <citation type="submission" date="2015-03" db="EMBL/GenBank/DDBJ databases">
        <title>Genome sequence of Pseudoalteromonas aurantia.</title>
        <authorList>
            <person name="Xie B.-B."/>
            <person name="Rong J.-C."/>
            <person name="Qin Q.-L."/>
            <person name="Zhang Y.-Z."/>
        </authorList>
    </citation>
    <scope>NUCLEOTIDE SEQUENCE [LARGE SCALE GENOMIC DNA]</scope>
    <source>
        <strain evidence="2 3">208</strain>
    </source>
</reference>
<keyword evidence="1" id="KW-0812">Transmembrane</keyword>
<dbReference type="RefSeq" id="WP_192507819.1">
    <property type="nucleotide sequence ID" value="NZ_AQGV01000012.1"/>
</dbReference>
<evidence type="ECO:0000313" key="3">
    <source>
        <dbReference type="Proteomes" id="UP000615755"/>
    </source>
</evidence>
<keyword evidence="1" id="KW-0472">Membrane</keyword>
<comment type="caution">
    <text evidence="2">The sequence shown here is derived from an EMBL/GenBank/DDBJ whole genome shotgun (WGS) entry which is preliminary data.</text>
</comment>
<sequence>MLHYLITSQDYHAFLKAQQQIEAFARTEDISALCGKKPHPLHTWITKSVLNIVKVECYTLLSALVVVSALSLTFNLSLSVFLLLTLISLLFSMWVSGLAGAELLQHYLQCQDVTQDKENLLALYIEVEEPEVPQLTSFLCESKEVAAVKID</sequence>
<dbReference type="EMBL" id="AQGV01000012">
    <property type="protein sequence ID" value="MBE0368559.1"/>
    <property type="molecule type" value="Genomic_DNA"/>
</dbReference>
<name>A0ABR9EC73_9GAMM</name>
<protein>
    <submittedName>
        <fullName evidence="2">Uncharacterized protein</fullName>
    </submittedName>
</protein>
<evidence type="ECO:0000313" key="2">
    <source>
        <dbReference type="EMBL" id="MBE0368559.1"/>
    </source>
</evidence>
<dbReference type="Proteomes" id="UP000615755">
    <property type="component" value="Unassembled WGS sequence"/>
</dbReference>
<accession>A0ABR9EC73</accession>
<proteinExistence type="predicted"/>
<keyword evidence="3" id="KW-1185">Reference proteome</keyword>
<feature type="transmembrane region" description="Helical" evidence="1">
    <location>
        <begin position="80"/>
        <end position="101"/>
    </location>
</feature>
<feature type="transmembrane region" description="Helical" evidence="1">
    <location>
        <begin position="57"/>
        <end position="74"/>
    </location>
</feature>
<gene>
    <name evidence="2" type="ORF">PAUR_a2186</name>
</gene>
<keyword evidence="1" id="KW-1133">Transmembrane helix</keyword>